<dbReference type="GO" id="GO:0005886">
    <property type="term" value="C:plasma membrane"/>
    <property type="evidence" value="ECO:0007669"/>
    <property type="project" value="UniProtKB-SubCell"/>
</dbReference>
<dbReference type="GO" id="GO:0022857">
    <property type="term" value="F:transmembrane transporter activity"/>
    <property type="evidence" value="ECO:0007669"/>
    <property type="project" value="InterPro"/>
</dbReference>
<feature type="transmembrane region" description="Helical" evidence="7">
    <location>
        <begin position="84"/>
        <end position="105"/>
    </location>
</feature>
<evidence type="ECO:0000256" key="5">
    <source>
        <dbReference type="ARBA" id="ARBA00022989"/>
    </source>
</evidence>
<evidence type="ECO:0000256" key="7">
    <source>
        <dbReference type="SAM" id="Phobius"/>
    </source>
</evidence>
<evidence type="ECO:0000256" key="1">
    <source>
        <dbReference type="ARBA" id="ARBA00004651"/>
    </source>
</evidence>
<dbReference type="AlphaFoldDB" id="A0A857C6V4"/>
<evidence type="ECO:0000256" key="2">
    <source>
        <dbReference type="ARBA" id="ARBA00022448"/>
    </source>
</evidence>
<dbReference type="InterPro" id="IPR006726">
    <property type="entry name" value="PHBA_efflux_AaeB/fusaric-R"/>
</dbReference>
<feature type="transmembrane region" description="Helical" evidence="7">
    <location>
        <begin position="426"/>
        <end position="446"/>
    </location>
</feature>
<reference evidence="8 9" key="1">
    <citation type="submission" date="2019-12" db="EMBL/GenBank/DDBJ databases">
        <title>The genome of Stappia indica PHM037.</title>
        <authorList>
            <person name="Kacar D."/>
            <person name="Galan B."/>
            <person name="Canedo L."/>
            <person name="Rodriguez P."/>
            <person name="de la Calle F."/>
            <person name="Garcia J.L."/>
        </authorList>
    </citation>
    <scope>NUCLEOTIDE SEQUENCE [LARGE SCALE GENOMIC DNA]</scope>
    <source>
        <strain evidence="8 9">PHM037</strain>
    </source>
</reference>
<comment type="subcellular location">
    <subcellularLocation>
        <location evidence="1">Cell membrane</location>
        <topology evidence="1">Multi-pass membrane protein</topology>
    </subcellularLocation>
</comment>
<evidence type="ECO:0000313" key="9">
    <source>
        <dbReference type="Proteomes" id="UP000435648"/>
    </source>
</evidence>
<feature type="transmembrane region" description="Helical" evidence="7">
    <location>
        <begin position="394"/>
        <end position="414"/>
    </location>
</feature>
<name>A0A857C6V4_9HYPH</name>
<keyword evidence="2" id="KW-0813">Transport</keyword>
<gene>
    <name evidence="8" type="ORF">GH266_09325</name>
</gene>
<proteinExistence type="predicted"/>
<evidence type="ECO:0000256" key="3">
    <source>
        <dbReference type="ARBA" id="ARBA00022475"/>
    </source>
</evidence>
<feature type="transmembrane region" description="Helical" evidence="7">
    <location>
        <begin position="55"/>
        <end position="72"/>
    </location>
</feature>
<dbReference type="PANTHER" id="PTHR30509:SF9">
    <property type="entry name" value="MULTIDRUG RESISTANCE PROTEIN MDTO"/>
    <property type="match status" value="1"/>
</dbReference>
<organism evidence="8 9">
    <name type="scientific">Stappia indica</name>
    <dbReference type="NCBI Taxonomy" id="538381"/>
    <lineage>
        <taxon>Bacteria</taxon>
        <taxon>Pseudomonadati</taxon>
        <taxon>Pseudomonadota</taxon>
        <taxon>Alphaproteobacteria</taxon>
        <taxon>Hyphomicrobiales</taxon>
        <taxon>Stappiaceae</taxon>
        <taxon>Stappia</taxon>
    </lineage>
</organism>
<keyword evidence="4 7" id="KW-0812">Transmembrane</keyword>
<dbReference type="Proteomes" id="UP000435648">
    <property type="component" value="Chromosome"/>
</dbReference>
<feature type="transmembrane region" description="Helical" evidence="7">
    <location>
        <begin position="342"/>
        <end position="364"/>
    </location>
</feature>
<evidence type="ECO:0000256" key="4">
    <source>
        <dbReference type="ARBA" id="ARBA00022692"/>
    </source>
</evidence>
<dbReference type="PANTHER" id="PTHR30509">
    <property type="entry name" value="P-HYDROXYBENZOIC ACID EFFLUX PUMP SUBUNIT-RELATED"/>
    <property type="match status" value="1"/>
</dbReference>
<dbReference type="KEGG" id="siw:GH266_09325"/>
<dbReference type="RefSeq" id="WP_158193665.1">
    <property type="nucleotide sequence ID" value="NZ_CP046908.1"/>
</dbReference>
<feature type="transmembrane region" description="Helical" evidence="7">
    <location>
        <begin position="27"/>
        <end position="49"/>
    </location>
</feature>
<dbReference type="Pfam" id="PF04632">
    <property type="entry name" value="FUSC"/>
    <property type="match status" value="1"/>
</dbReference>
<feature type="transmembrane region" description="Helical" evidence="7">
    <location>
        <begin position="111"/>
        <end position="131"/>
    </location>
</feature>
<sequence length="565" mass="61342">MTYRIPEPAISCYLIIFLMKRDAVMNCLLGIGLIALASLVVLVMIPIINLSIDSAATRLAIMFFTSYVFLFFSSTTPLGEQAAIVGLIVAFIMTLVTDVPIGQIGDQGLLAAWKMACMPMALMILFNLCVGTPSQVLVRNRIVERLRASAEAVERGGESAKLAELLAEGNDESLKQMLLVRFLHLVPRADSLWLNGAVATSYRIALAAQAPGDTILPDRRAMFAAQLRHVADLVSAREVPIFAFPQETEPQTSTPADDALRAALKNLARPDAGASPKPEPVPLLAADAFSAPRHQLYALKTSIAAVVCYLIYTGIDWNGIHTAMITCYVAALGTTGETVRKLTLRIAGCLVGAAMGAAALLFVMPHLTDVGGLMILVFIAVLIAGWVSSGNERISYAGVQIALAFLLTTLNGFGPSFEFSQASDRILGILLGIFVIFVIFTQFWPVSIVNGLRLRLLVSANALVDLTRQAPDARMVDVATSSKILSSLEETSNLLSMAYFEPRRQRASDGQLLQLASIRGELEGLHRHIRSQKQIPEDVTARIDEIRRELEEQFVITLRPALVTR</sequence>
<keyword evidence="3" id="KW-1003">Cell membrane</keyword>
<keyword evidence="6 7" id="KW-0472">Membrane</keyword>
<keyword evidence="5 7" id="KW-1133">Transmembrane helix</keyword>
<protein>
    <submittedName>
        <fullName evidence="8">FUSC family protein</fullName>
    </submittedName>
</protein>
<dbReference type="EMBL" id="CP046908">
    <property type="protein sequence ID" value="QGZ34700.1"/>
    <property type="molecule type" value="Genomic_DNA"/>
</dbReference>
<feature type="transmembrane region" description="Helical" evidence="7">
    <location>
        <begin position="370"/>
        <end position="387"/>
    </location>
</feature>
<accession>A0A857C6V4</accession>
<evidence type="ECO:0000313" key="8">
    <source>
        <dbReference type="EMBL" id="QGZ34700.1"/>
    </source>
</evidence>
<dbReference type="OrthoDB" id="105720at2"/>
<evidence type="ECO:0000256" key="6">
    <source>
        <dbReference type="ARBA" id="ARBA00023136"/>
    </source>
</evidence>